<dbReference type="Gramene" id="Psat04G0307500-T1">
    <property type="protein sequence ID" value="KAI5418707.1"/>
    <property type="gene ID" value="KIW84_043075"/>
</dbReference>
<accession>A0A9D4XE55</accession>
<name>A0A9D4XE55_PEA</name>
<dbReference type="Proteomes" id="UP001058974">
    <property type="component" value="Chromosome 4"/>
</dbReference>
<sequence length="183" mass="20596">MSHSTYSLRPRFTHHDNHSKTLRRSSMHNPNSSSPPVYDKPVSDDDVYDDVLGLKNTAKESKGSGRKGSEKEDKGGSDFDDLLPRFGRSRPLYNDRYTPDSGLSSELAVSVSKMTSTAIEDPFKVFESTSPRDLPSSSCLYRRLFHLTPLNNTHLRRSSSPLKTPSLFLFTHYKNPLNSNTSI</sequence>
<evidence type="ECO:0000313" key="3">
    <source>
        <dbReference type="Proteomes" id="UP001058974"/>
    </source>
</evidence>
<dbReference type="EMBL" id="JAMSHJ010000004">
    <property type="protein sequence ID" value="KAI5418707.1"/>
    <property type="molecule type" value="Genomic_DNA"/>
</dbReference>
<keyword evidence="3" id="KW-1185">Reference proteome</keyword>
<proteinExistence type="predicted"/>
<feature type="region of interest" description="Disordered" evidence="1">
    <location>
        <begin position="1"/>
        <end position="94"/>
    </location>
</feature>
<dbReference type="Gramene" id="Psat4g101480.1">
    <property type="protein sequence ID" value="Psat4g101480.1.cds"/>
    <property type="gene ID" value="Psat4g101480"/>
</dbReference>
<dbReference type="AlphaFoldDB" id="A0A9D4XE55"/>
<organism evidence="2 3">
    <name type="scientific">Pisum sativum</name>
    <name type="common">Garden pea</name>
    <name type="synonym">Lathyrus oleraceus</name>
    <dbReference type="NCBI Taxonomy" id="3888"/>
    <lineage>
        <taxon>Eukaryota</taxon>
        <taxon>Viridiplantae</taxon>
        <taxon>Streptophyta</taxon>
        <taxon>Embryophyta</taxon>
        <taxon>Tracheophyta</taxon>
        <taxon>Spermatophyta</taxon>
        <taxon>Magnoliopsida</taxon>
        <taxon>eudicotyledons</taxon>
        <taxon>Gunneridae</taxon>
        <taxon>Pentapetalae</taxon>
        <taxon>rosids</taxon>
        <taxon>fabids</taxon>
        <taxon>Fabales</taxon>
        <taxon>Fabaceae</taxon>
        <taxon>Papilionoideae</taxon>
        <taxon>50 kb inversion clade</taxon>
        <taxon>NPAAA clade</taxon>
        <taxon>Hologalegina</taxon>
        <taxon>IRL clade</taxon>
        <taxon>Fabeae</taxon>
        <taxon>Lathyrus</taxon>
    </lineage>
</organism>
<evidence type="ECO:0000313" key="2">
    <source>
        <dbReference type="EMBL" id="KAI5418707.1"/>
    </source>
</evidence>
<reference evidence="2 3" key="1">
    <citation type="journal article" date="2022" name="Nat. Genet.">
        <title>Improved pea reference genome and pan-genome highlight genomic features and evolutionary characteristics.</title>
        <authorList>
            <person name="Yang T."/>
            <person name="Liu R."/>
            <person name="Luo Y."/>
            <person name="Hu S."/>
            <person name="Wang D."/>
            <person name="Wang C."/>
            <person name="Pandey M.K."/>
            <person name="Ge S."/>
            <person name="Xu Q."/>
            <person name="Li N."/>
            <person name="Li G."/>
            <person name="Huang Y."/>
            <person name="Saxena R.K."/>
            <person name="Ji Y."/>
            <person name="Li M."/>
            <person name="Yan X."/>
            <person name="He Y."/>
            <person name="Liu Y."/>
            <person name="Wang X."/>
            <person name="Xiang C."/>
            <person name="Varshney R.K."/>
            <person name="Ding H."/>
            <person name="Gao S."/>
            <person name="Zong X."/>
        </authorList>
    </citation>
    <scope>NUCLEOTIDE SEQUENCE [LARGE SCALE GENOMIC DNA]</scope>
    <source>
        <strain evidence="2 3">cv. Zhongwan 6</strain>
    </source>
</reference>
<comment type="caution">
    <text evidence="2">The sequence shown here is derived from an EMBL/GenBank/DDBJ whole genome shotgun (WGS) entry which is preliminary data.</text>
</comment>
<feature type="compositionally biased region" description="Low complexity" evidence="1">
    <location>
        <begin position="29"/>
        <end position="40"/>
    </location>
</feature>
<protein>
    <submittedName>
        <fullName evidence="2">Uncharacterized protein</fullName>
    </submittedName>
</protein>
<feature type="compositionally biased region" description="Basic and acidic residues" evidence="1">
    <location>
        <begin position="57"/>
        <end position="77"/>
    </location>
</feature>
<evidence type="ECO:0000256" key="1">
    <source>
        <dbReference type="SAM" id="MobiDB-lite"/>
    </source>
</evidence>
<gene>
    <name evidence="2" type="ORF">KIW84_043075</name>
</gene>